<protein>
    <recommendedName>
        <fullName evidence="2">Rhamnogalacturonase A/B/Epimerase-like pectate lyase domain-containing protein</fullName>
    </recommendedName>
</protein>
<dbReference type="OrthoDB" id="188639at2"/>
<sequence length="582" mass="65625">MFILRNCHLIFCVFLGIFQSCYVYANSADELWEQYKSEGAINSNLPDFSHAGFFLRDNQNDSAEWDVYNILEFGAIPDDNEDDHHAIQQAIDSASNNGGGIVFIPEGKYQISGGAKEGTIKISSSNIILKGEIKDGKNASVIYLKNPSNGQELGLLGESTTDLRSIAALAIEGEANDFVLTTFDNLDYPRGSRIISVNDTSNIRPNQNIRIRLTDPLIDTENPSKDNIDLVKLLTHPFDYSDEEIKTFGQYGKNVEYITKVRRVIDDSNIELYQPLRFDHLSRYSPTILKFEGISNVGVENLTFESAWQGQYVHHQPFPIDAVDESSIIRTVTEQDYGWVAIWGIWIADSWINNVVLDNFTQNIIVSNSAFIDVQNLQLKGSGGHAGLTYSSAYNILTTDIKFEGRYAHPVSIRAWTSGCVFSDLNIVDSAFNDFDRTGPFIDFHGLFPYENLFEKMRGFYVHSGGDSDVMPHSGVRNTLWNIESPEVIDRFPYASNELFNTAATSRSNMYKYYPSSFVVGVYGKNNLQLKINSSSEDRADDFMIINNLNSRDIPFQSLYEKQLEHSKSNFPMPPQSPILLE</sequence>
<keyword evidence="1" id="KW-0732">Signal</keyword>
<evidence type="ECO:0000313" key="4">
    <source>
        <dbReference type="Proteomes" id="UP000006334"/>
    </source>
</evidence>
<evidence type="ECO:0000313" key="3">
    <source>
        <dbReference type="EMBL" id="GAC14170.1"/>
    </source>
</evidence>
<dbReference type="STRING" id="1127673.GLIP_1536"/>
<proteinExistence type="predicted"/>
<comment type="caution">
    <text evidence="3">The sequence shown here is derived from an EMBL/GenBank/DDBJ whole genome shotgun (WGS) entry which is preliminary data.</text>
</comment>
<reference evidence="3 4" key="1">
    <citation type="journal article" date="2017" name="Antonie Van Leeuwenhoek">
        <title>Rhizobium rhizosphaerae sp. nov., a novel species isolated from rice rhizosphere.</title>
        <authorList>
            <person name="Zhao J.J."/>
            <person name="Zhang J."/>
            <person name="Zhang R.J."/>
            <person name="Zhang C.W."/>
            <person name="Yin H.Q."/>
            <person name="Zhang X.X."/>
        </authorList>
    </citation>
    <scope>NUCLEOTIDE SEQUENCE [LARGE SCALE GENOMIC DNA]</scope>
    <source>
        <strain evidence="3 4">E3</strain>
    </source>
</reference>
<gene>
    <name evidence="3" type="ORF">GLIP_1536</name>
</gene>
<feature type="domain" description="Rhamnogalacturonase A/B/Epimerase-like pectate lyase" evidence="2">
    <location>
        <begin position="68"/>
        <end position="141"/>
    </location>
</feature>
<dbReference type="PROSITE" id="PS51257">
    <property type="entry name" value="PROKAR_LIPOPROTEIN"/>
    <property type="match status" value="1"/>
</dbReference>
<feature type="chain" id="PRO_5003897678" description="Rhamnogalacturonase A/B/Epimerase-like pectate lyase domain-containing protein" evidence="1">
    <location>
        <begin position="26"/>
        <end position="582"/>
    </location>
</feature>
<accession>K6YS84</accession>
<organism evidence="3 4">
    <name type="scientific">Aliiglaciecola lipolytica E3</name>
    <dbReference type="NCBI Taxonomy" id="1127673"/>
    <lineage>
        <taxon>Bacteria</taxon>
        <taxon>Pseudomonadati</taxon>
        <taxon>Pseudomonadota</taxon>
        <taxon>Gammaproteobacteria</taxon>
        <taxon>Alteromonadales</taxon>
        <taxon>Alteromonadaceae</taxon>
        <taxon>Aliiglaciecola</taxon>
    </lineage>
</organism>
<dbReference type="eggNOG" id="COG5434">
    <property type="taxonomic scope" value="Bacteria"/>
</dbReference>
<keyword evidence="4" id="KW-1185">Reference proteome</keyword>
<dbReference type="SUPFAM" id="SSF51126">
    <property type="entry name" value="Pectin lyase-like"/>
    <property type="match status" value="1"/>
</dbReference>
<name>K6YS84_9ALTE</name>
<dbReference type="Pfam" id="PF12708">
    <property type="entry name" value="Pect-lyase_RHGA_epim"/>
    <property type="match status" value="1"/>
</dbReference>
<dbReference type="InterPro" id="IPR024535">
    <property type="entry name" value="RHGA/B-epi-like_pectate_lyase"/>
</dbReference>
<feature type="signal peptide" evidence="1">
    <location>
        <begin position="1"/>
        <end position="25"/>
    </location>
</feature>
<dbReference type="InterPro" id="IPR012334">
    <property type="entry name" value="Pectin_lyas_fold"/>
</dbReference>
<dbReference type="Gene3D" id="2.160.20.10">
    <property type="entry name" value="Single-stranded right-handed beta-helix, Pectin lyase-like"/>
    <property type="match status" value="1"/>
</dbReference>
<evidence type="ECO:0000256" key="1">
    <source>
        <dbReference type="SAM" id="SignalP"/>
    </source>
</evidence>
<evidence type="ECO:0000259" key="2">
    <source>
        <dbReference type="Pfam" id="PF12708"/>
    </source>
</evidence>
<dbReference type="RefSeq" id="WP_008843986.1">
    <property type="nucleotide sequence ID" value="NZ_BAEN01000035.1"/>
</dbReference>
<dbReference type="EMBL" id="BAEN01000035">
    <property type="protein sequence ID" value="GAC14170.1"/>
    <property type="molecule type" value="Genomic_DNA"/>
</dbReference>
<dbReference type="AlphaFoldDB" id="K6YS84"/>
<dbReference type="InterPro" id="IPR011050">
    <property type="entry name" value="Pectin_lyase_fold/virulence"/>
</dbReference>
<dbReference type="Proteomes" id="UP000006334">
    <property type="component" value="Unassembled WGS sequence"/>
</dbReference>